<evidence type="ECO:0000313" key="1">
    <source>
        <dbReference type="EMBL" id="KAI4865536.1"/>
    </source>
</evidence>
<proteinExistence type="predicted"/>
<accession>A0ACB9Z198</accession>
<evidence type="ECO:0000313" key="2">
    <source>
        <dbReference type="Proteomes" id="UP001497700"/>
    </source>
</evidence>
<gene>
    <name evidence="1" type="ORF">F4820DRAFT_419827</name>
</gene>
<organism evidence="1 2">
    <name type="scientific">Hypoxylon rubiginosum</name>
    <dbReference type="NCBI Taxonomy" id="110542"/>
    <lineage>
        <taxon>Eukaryota</taxon>
        <taxon>Fungi</taxon>
        <taxon>Dikarya</taxon>
        <taxon>Ascomycota</taxon>
        <taxon>Pezizomycotina</taxon>
        <taxon>Sordariomycetes</taxon>
        <taxon>Xylariomycetidae</taxon>
        <taxon>Xylariales</taxon>
        <taxon>Hypoxylaceae</taxon>
        <taxon>Hypoxylon</taxon>
    </lineage>
</organism>
<dbReference type="Proteomes" id="UP001497700">
    <property type="component" value="Unassembled WGS sequence"/>
</dbReference>
<sequence>MLLHVSPRRLLNRFVAEPLPLAGSFGGQTVVVTGGTAGIGLAAAMHFARLGANVIITYRDAARGQAAKRKIEESVVATGAERATVTAMELDMGCYASCVAFVDELKKRHAGNGGVDVVVLNAGSINPQFKKSAEGWEQTIQVNALSTILLALLLLPWMKEERARRQSPAHMVFTSSRDHLYPSIKHWPEWAESQGILHHLSDEKNWPSFWATSEPNYANSKLLLMYGVREVVDQALGTDGEPEVIATSYCPGTVRTEISRGIAGYNWLARFIAPIYLAVLGKSPDHGARHCVTAALRSKQEHGKFTIVWLTDEQYLKKAVPNMTSDSAKKVQALVWKEIVDELAAKVPVIQNQSAQLESPIEK</sequence>
<reference evidence="1 2" key="1">
    <citation type="journal article" date="2022" name="New Phytol.">
        <title>Ecological generalism drives hyperdiversity of secondary metabolite gene clusters in xylarialean endophytes.</title>
        <authorList>
            <person name="Franco M.E.E."/>
            <person name="Wisecaver J.H."/>
            <person name="Arnold A.E."/>
            <person name="Ju Y.M."/>
            <person name="Slot J.C."/>
            <person name="Ahrendt S."/>
            <person name="Moore L.P."/>
            <person name="Eastman K.E."/>
            <person name="Scott K."/>
            <person name="Konkel Z."/>
            <person name="Mondo S.J."/>
            <person name="Kuo A."/>
            <person name="Hayes R.D."/>
            <person name="Haridas S."/>
            <person name="Andreopoulos B."/>
            <person name="Riley R."/>
            <person name="LaButti K."/>
            <person name="Pangilinan J."/>
            <person name="Lipzen A."/>
            <person name="Amirebrahimi M."/>
            <person name="Yan J."/>
            <person name="Adam C."/>
            <person name="Keymanesh K."/>
            <person name="Ng V."/>
            <person name="Louie K."/>
            <person name="Northen T."/>
            <person name="Drula E."/>
            <person name="Henrissat B."/>
            <person name="Hsieh H.M."/>
            <person name="Youens-Clark K."/>
            <person name="Lutzoni F."/>
            <person name="Miadlikowska J."/>
            <person name="Eastwood D.C."/>
            <person name="Hamelin R.C."/>
            <person name="Grigoriev I.V."/>
            <person name="U'Ren J.M."/>
        </authorList>
    </citation>
    <scope>NUCLEOTIDE SEQUENCE [LARGE SCALE GENOMIC DNA]</scope>
    <source>
        <strain evidence="1 2">CBS 119005</strain>
    </source>
</reference>
<protein>
    <submittedName>
        <fullName evidence="1">NAD(P)-binding protein</fullName>
    </submittedName>
</protein>
<keyword evidence="2" id="KW-1185">Reference proteome</keyword>
<comment type="caution">
    <text evidence="1">The sequence shown here is derived from an EMBL/GenBank/DDBJ whole genome shotgun (WGS) entry which is preliminary data.</text>
</comment>
<name>A0ACB9Z198_9PEZI</name>
<dbReference type="EMBL" id="MU393470">
    <property type="protein sequence ID" value="KAI4865536.1"/>
    <property type="molecule type" value="Genomic_DNA"/>
</dbReference>